<gene>
    <name evidence="2" type="ORF">BCR34DRAFT_588855</name>
</gene>
<organism evidence="2 3">
    <name type="scientific">Clohesyomyces aquaticus</name>
    <dbReference type="NCBI Taxonomy" id="1231657"/>
    <lineage>
        <taxon>Eukaryota</taxon>
        <taxon>Fungi</taxon>
        <taxon>Dikarya</taxon>
        <taxon>Ascomycota</taxon>
        <taxon>Pezizomycotina</taxon>
        <taxon>Dothideomycetes</taxon>
        <taxon>Pleosporomycetidae</taxon>
        <taxon>Pleosporales</taxon>
        <taxon>Lindgomycetaceae</taxon>
        <taxon>Clohesyomyces</taxon>
    </lineage>
</organism>
<dbReference type="AlphaFoldDB" id="A0A1Y1ZIQ9"/>
<dbReference type="OrthoDB" id="3554680at2759"/>
<comment type="caution">
    <text evidence="2">The sequence shown here is derived from an EMBL/GenBank/DDBJ whole genome shotgun (WGS) entry which is preliminary data.</text>
</comment>
<dbReference type="EMBL" id="MCFA01000077">
    <property type="protein sequence ID" value="ORY10140.1"/>
    <property type="molecule type" value="Genomic_DNA"/>
</dbReference>
<dbReference type="Proteomes" id="UP000193144">
    <property type="component" value="Unassembled WGS sequence"/>
</dbReference>
<evidence type="ECO:0000313" key="3">
    <source>
        <dbReference type="Proteomes" id="UP000193144"/>
    </source>
</evidence>
<evidence type="ECO:0000313" key="2">
    <source>
        <dbReference type="EMBL" id="ORY10140.1"/>
    </source>
</evidence>
<name>A0A1Y1ZIQ9_9PLEO</name>
<evidence type="ECO:0000256" key="1">
    <source>
        <dbReference type="SAM" id="MobiDB-lite"/>
    </source>
</evidence>
<feature type="compositionally biased region" description="Low complexity" evidence="1">
    <location>
        <begin position="188"/>
        <end position="198"/>
    </location>
</feature>
<protein>
    <submittedName>
        <fullName evidence="2">Uncharacterized protein</fullName>
    </submittedName>
</protein>
<proteinExistence type="predicted"/>
<feature type="region of interest" description="Disordered" evidence="1">
    <location>
        <begin position="188"/>
        <end position="241"/>
    </location>
</feature>
<feature type="compositionally biased region" description="Polar residues" evidence="1">
    <location>
        <begin position="199"/>
        <end position="216"/>
    </location>
</feature>
<accession>A0A1Y1ZIQ9</accession>
<sequence>MTNREIKEGIVRQFARGIQGYRLHRKAYIICIFSKGDKKPARCSISVRISVFARSPHAAFLFSNVNTRETYILQTKGCFSGLLPHGAAAPRLGEDTAWDDLPQTSFKDLSQVHIPPSIIVRVNEVVLQDNTQLDIGSFLQDLPKDEDTIAQILDDEETLNTIAVTAKLQQESNRLRPWLDRLDAKFGEATTEAEPAPTSAVQVSSEPRSTKVTSALSKLDFRDDSAREEDDHDDNPGGPPDVVNVTCNHTPHSSLGYHERRDSLGHMRRMSLSGLELASDNLGRPAPFQFGSGMTRVQSNGIQSAPGFTKSRRQGSQFYGISSCMGCTKKGDVYCLLLRAVPTSLTAHFPSVYTHSIIQFPLAMGNYAKTNILSSSVVYNACAARYDHQRPSKHDNTIVASLPLVSYSDNHTAWLGTINVALSRRFHVSQLPIIFLSILYIKLKRLVSEEEDKLSKPDLCDAIKWTANMLLSEVVLQPSRIASINNFSNSSLHAVLLQNFRSTRSNSLYTKLLQYPLDRFIVANAALSNWRPSQSFSSSNRKLVVFLKFLYHLTKSFVKFRDDNDDIVTRAARSLVLLNNKLTSPSLLFK</sequence>
<reference evidence="2 3" key="1">
    <citation type="submission" date="2016-07" db="EMBL/GenBank/DDBJ databases">
        <title>Pervasive Adenine N6-methylation of Active Genes in Fungi.</title>
        <authorList>
            <consortium name="DOE Joint Genome Institute"/>
            <person name="Mondo S.J."/>
            <person name="Dannebaum R.O."/>
            <person name="Kuo R.C."/>
            <person name="Labutti K."/>
            <person name="Haridas S."/>
            <person name="Kuo A."/>
            <person name="Salamov A."/>
            <person name="Ahrendt S.R."/>
            <person name="Lipzen A."/>
            <person name="Sullivan W."/>
            <person name="Andreopoulos W.B."/>
            <person name="Clum A."/>
            <person name="Lindquist E."/>
            <person name="Daum C."/>
            <person name="Ramamoorthy G.K."/>
            <person name="Gryganskyi A."/>
            <person name="Culley D."/>
            <person name="Magnuson J.K."/>
            <person name="James T.Y."/>
            <person name="O'Malley M.A."/>
            <person name="Stajich J.E."/>
            <person name="Spatafora J.W."/>
            <person name="Visel A."/>
            <person name="Grigoriev I.V."/>
        </authorList>
    </citation>
    <scope>NUCLEOTIDE SEQUENCE [LARGE SCALE GENOMIC DNA]</scope>
    <source>
        <strain evidence="2 3">CBS 115471</strain>
    </source>
</reference>
<keyword evidence="3" id="KW-1185">Reference proteome</keyword>